<accession>A0A0M2HK73</accession>
<dbReference type="EMBL" id="JYJB01000009">
    <property type="protein sequence ID" value="KJL47101.1"/>
    <property type="molecule type" value="Genomic_DNA"/>
</dbReference>
<keyword evidence="3" id="KW-1185">Reference proteome</keyword>
<protein>
    <submittedName>
        <fullName evidence="2">Uncharacterized protein</fullName>
    </submittedName>
</protein>
<dbReference type="PATRIC" id="fig|273678.4.peg.1889"/>
<dbReference type="AlphaFoldDB" id="A0A0M2HK73"/>
<evidence type="ECO:0000313" key="3">
    <source>
        <dbReference type="Proteomes" id="UP000033900"/>
    </source>
</evidence>
<name>A0A0M2HK73_9MICO</name>
<organism evidence="2 3">
    <name type="scientific">Microbacterium hydrocarbonoxydans</name>
    <dbReference type="NCBI Taxonomy" id="273678"/>
    <lineage>
        <taxon>Bacteria</taxon>
        <taxon>Bacillati</taxon>
        <taxon>Actinomycetota</taxon>
        <taxon>Actinomycetes</taxon>
        <taxon>Micrococcales</taxon>
        <taxon>Microbacteriaceae</taxon>
        <taxon>Microbacterium</taxon>
    </lineage>
</organism>
<sequence>MVVVSLLASVQGPVVPPTDVPTSASPEEPSESPSAGTSEGRPSPEEIAEGFKALAQAEGLTTYDDMPDFYPCFGQHLYDSDVSDESLRLVVAGQDPLASERESAGQAIIDATLACDPHP</sequence>
<feature type="region of interest" description="Disordered" evidence="1">
    <location>
        <begin position="12"/>
        <end position="47"/>
    </location>
</feature>
<dbReference type="STRING" id="273678.RS84_01886"/>
<gene>
    <name evidence="2" type="ORF">RS84_01886</name>
</gene>
<reference evidence="2 3" key="1">
    <citation type="submission" date="2015-02" db="EMBL/GenBank/DDBJ databases">
        <title>Draft genome sequences of ten Microbacterium spp. with emphasis on heavy metal contaminated environments.</title>
        <authorList>
            <person name="Corretto E."/>
        </authorList>
    </citation>
    <scope>NUCLEOTIDE SEQUENCE [LARGE SCALE GENOMIC DNA]</scope>
    <source>
        <strain evidence="2 3">SA35</strain>
    </source>
</reference>
<comment type="caution">
    <text evidence="2">The sequence shown here is derived from an EMBL/GenBank/DDBJ whole genome shotgun (WGS) entry which is preliminary data.</text>
</comment>
<feature type="compositionally biased region" description="Low complexity" evidence="1">
    <location>
        <begin position="21"/>
        <end position="40"/>
    </location>
</feature>
<dbReference type="Proteomes" id="UP000033900">
    <property type="component" value="Unassembled WGS sequence"/>
</dbReference>
<proteinExistence type="predicted"/>
<evidence type="ECO:0000256" key="1">
    <source>
        <dbReference type="SAM" id="MobiDB-lite"/>
    </source>
</evidence>
<evidence type="ECO:0000313" key="2">
    <source>
        <dbReference type="EMBL" id="KJL47101.1"/>
    </source>
</evidence>